<dbReference type="CDD" id="cd03249">
    <property type="entry name" value="ABC_MTABC3_MDL1_MDL2"/>
    <property type="match status" value="1"/>
</dbReference>
<evidence type="ECO:0000256" key="8">
    <source>
        <dbReference type="ARBA" id="ARBA00022840"/>
    </source>
</evidence>
<evidence type="ECO:0000256" key="16">
    <source>
        <dbReference type="ARBA" id="ARBA00041416"/>
    </source>
</evidence>
<keyword evidence="3" id="KW-0813">Transport</keyword>
<feature type="transmembrane region" description="Helical" evidence="19">
    <location>
        <begin position="145"/>
        <end position="163"/>
    </location>
</feature>
<dbReference type="Gene3D" id="3.40.50.300">
    <property type="entry name" value="P-loop containing nucleotide triphosphate hydrolases"/>
    <property type="match status" value="1"/>
</dbReference>
<dbReference type="Pfam" id="PF00664">
    <property type="entry name" value="ABC_membrane"/>
    <property type="match status" value="1"/>
</dbReference>
<keyword evidence="9" id="KW-0809">Transit peptide</keyword>
<dbReference type="GO" id="GO:0005524">
    <property type="term" value="F:ATP binding"/>
    <property type="evidence" value="ECO:0007669"/>
    <property type="project" value="UniProtKB-KW"/>
</dbReference>
<dbReference type="Gene3D" id="1.20.1560.10">
    <property type="entry name" value="ABC transporter type 1, transmembrane domain"/>
    <property type="match status" value="1"/>
</dbReference>
<evidence type="ECO:0000256" key="11">
    <source>
        <dbReference type="ARBA" id="ARBA00022989"/>
    </source>
</evidence>
<dbReference type="PROSITE" id="PS50893">
    <property type="entry name" value="ABC_TRANSPORTER_2"/>
    <property type="match status" value="1"/>
</dbReference>
<keyword evidence="8" id="KW-0067">ATP-binding</keyword>
<dbReference type="FunFam" id="3.40.50.300:FF:000403">
    <property type="entry name" value="ATP-binding cassette sub-family B member 8, mitochondrial"/>
    <property type="match status" value="1"/>
</dbReference>
<evidence type="ECO:0000256" key="7">
    <source>
        <dbReference type="ARBA" id="ARBA00022792"/>
    </source>
</evidence>
<feature type="domain" description="ABC transporter" evidence="20">
    <location>
        <begin position="473"/>
        <end position="710"/>
    </location>
</feature>
<comment type="caution">
    <text evidence="22">The sequence shown here is derived from an EMBL/GenBank/DDBJ whole genome shotgun (WGS) entry which is preliminary data.</text>
</comment>
<organism evidence="22 23">
    <name type="scientific">Pocillopora damicornis</name>
    <name type="common">Cauliflower coral</name>
    <name type="synonym">Millepora damicornis</name>
    <dbReference type="NCBI Taxonomy" id="46731"/>
    <lineage>
        <taxon>Eukaryota</taxon>
        <taxon>Metazoa</taxon>
        <taxon>Cnidaria</taxon>
        <taxon>Anthozoa</taxon>
        <taxon>Hexacorallia</taxon>
        <taxon>Scleractinia</taxon>
        <taxon>Astrocoeniina</taxon>
        <taxon>Pocilloporidae</taxon>
        <taxon>Pocillopora</taxon>
    </lineage>
</organism>
<dbReference type="GO" id="GO:0015421">
    <property type="term" value="F:ABC-type oligopeptide transporter activity"/>
    <property type="evidence" value="ECO:0007669"/>
    <property type="project" value="TreeGrafter"/>
</dbReference>
<evidence type="ECO:0000259" key="21">
    <source>
        <dbReference type="PROSITE" id="PS50929"/>
    </source>
</evidence>
<evidence type="ECO:0000256" key="17">
    <source>
        <dbReference type="ARBA" id="ARBA00042968"/>
    </source>
</evidence>
<evidence type="ECO:0000313" key="23">
    <source>
        <dbReference type="Proteomes" id="UP000275408"/>
    </source>
</evidence>
<evidence type="ECO:0000256" key="18">
    <source>
        <dbReference type="SAM" id="MobiDB-lite"/>
    </source>
</evidence>
<dbReference type="Pfam" id="PF00005">
    <property type="entry name" value="ABC_tran"/>
    <property type="match status" value="1"/>
</dbReference>
<dbReference type="SUPFAM" id="SSF90123">
    <property type="entry name" value="ABC transporter transmembrane region"/>
    <property type="match status" value="1"/>
</dbReference>
<dbReference type="STRING" id="46731.A0A3M6UCD2"/>
<keyword evidence="13" id="KW-0496">Mitochondrion</keyword>
<evidence type="ECO:0000256" key="14">
    <source>
        <dbReference type="ARBA" id="ARBA00023136"/>
    </source>
</evidence>
<evidence type="ECO:0000256" key="6">
    <source>
        <dbReference type="ARBA" id="ARBA00022741"/>
    </source>
</evidence>
<dbReference type="PROSITE" id="PS00211">
    <property type="entry name" value="ABC_TRANSPORTER_1"/>
    <property type="match status" value="1"/>
</dbReference>
<feature type="domain" description="ABC transmembrane type-1" evidence="21">
    <location>
        <begin position="149"/>
        <end position="438"/>
    </location>
</feature>
<evidence type="ECO:0000256" key="10">
    <source>
        <dbReference type="ARBA" id="ARBA00022958"/>
    </source>
</evidence>
<feature type="transmembrane region" description="Helical" evidence="19">
    <location>
        <begin position="200"/>
        <end position="220"/>
    </location>
</feature>
<dbReference type="EMBL" id="RCHS01001810">
    <property type="protein sequence ID" value="RMX51216.1"/>
    <property type="molecule type" value="Genomic_DNA"/>
</dbReference>
<dbReference type="CDD" id="cd18574">
    <property type="entry name" value="ABC_6TM_ABCB8_like"/>
    <property type="match status" value="1"/>
</dbReference>
<feature type="region of interest" description="Disordered" evidence="18">
    <location>
        <begin position="104"/>
        <end position="129"/>
    </location>
</feature>
<dbReference type="FunFam" id="1.20.1560.10:FF:000016">
    <property type="entry name" value="ATP-binding cassette sub-family B member 8, mitochondrial"/>
    <property type="match status" value="1"/>
</dbReference>
<proteinExistence type="inferred from homology"/>
<keyword evidence="10" id="KW-0630">Potassium</keyword>
<comment type="subcellular location">
    <subcellularLocation>
        <location evidence="1">Mitochondrion inner membrane</location>
        <topology evidence="1">Multi-pass membrane protein</topology>
    </subcellularLocation>
</comment>
<evidence type="ECO:0000256" key="19">
    <source>
        <dbReference type="SAM" id="Phobius"/>
    </source>
</evidence>
<dbReference type="Proteomes" id="UP000275408">
    <property type="component" value="Unassembled WGS sequence"/>
</dbReference>
<evidence type="ECO:0000256" key="15">
    <source>
        <dbReference type="ARBA" id="ARBA00040439"/>
    </source>
</evidence>
<keyword evidence="4" id="KW-0633">Potassium transport</keyword>
<evidence type="ECO:0000256" key="1">
    <source>
        <dbReference type="ARBA" id="ARBA00004448"/>
    </source>
</evidence>
<comment type="similarity">
    <text evidence="2">Belongs to the ABC transporter superfamily. ABCB family. Multidrug resistance exporter (TC 3.A.1.201) subfamily.</text>
</comment>
<keyword evidence="7" id="KW-0999">Mitochondrion inner membrane</keyword>
<evidence type="ECO:0000256" key="5">
    <source>
        <dbReference type="ARBA" id="ARBA00022692"/>
    </source>
</evidence>
<feature type="compositionally biased region" description="Basic and acidic residues" evidence="18">
    <location>
        <begin position="120"/>
        <end position="129"/>
    </location>
</feature>
<evidence type="ECO:0000256" key="4">
    <source>
        <dbReference type="ARBA" id="ARBA00022538"/>
    </source>
</evidence>
<evidence type="ECO:0000256" key="2">
    <source>
        <dbReference type="ARBA" id="ARBA00007577"/>
    </source>
</evidence>
<dbReference type="InterPro" id="IPR017871">
    <property type="entry name" value="ABC_transporter-like_CS"/>
</dbReference>
<protein>
    <recommendedName>
        <fullName evidence="15">Mitochondrial potassium channel ATP-binding subunit</fullName>
    </recommendedName>
    <alternativeName>
        <fullName evidence="17">ATP-binding cassette sub-family B member 8, mitochondrial</fullName>
    </alternativeName>
    <alternativeName>
        <fullName evidence="16">Mitochondrial sulfonylurea-receptor</fullName>
    </alternativeName>
</protein>
<dbReference type="OMA" id="MTWLGER"/>
<reference evidence="22 23" key="1">
    <citation type="journal article" date="2018" name="Sci. Rep.">
        <title>Comparative analysis of the Pocillopora damicornis genome highlights role of immune system in coral evolution.</title>
        <authorList>
            <person name="Cunning R."/>
            <person name="Bay R.A."/>
            <person name="Gillette P."/>
            <person name="Baker A.C."/>
            <person name="Traylor-Knowles N."/>
        </authorList>
    </citation>
    <scope>NUCLEOTIDE SEQUENCE [LARGE SCALE GENOMIC DNA]</scope>
    <source>
        <strain evidence="22">RSMAS</strain>
        <tissue evidence="22">Whole animal</tissue>
    </source>
</reference>
<evidence type="ECO:0000259" key="20">
    <source>
        <dbReference type="PROSITE" id="PS50893"/>
    </source>
</evidence>
<dbReference type="GO" id="GO:0090374">
    <property type="term" value="P:oligopeptide export from mitochondrion"/>
    <property type="evidence" value="ECO:0007669"/>
    <property type="project" value="TreeGrafter"/>
</dbReference>
<evidence type="ECO:0000256" key="12">
    <source>
        <dbReference type="ARBA" id="ARBA00023065"/>
    </source>
</evidence>
<dbReference type="SMART" id="SM00382">
    <property type="entry name" value="AAA"/>
    <property type="match status" value="1"/>
</dbReference>
<keyword evidence="6" id="KW-0547">Nucleotide-binding</keyword>
<dbReference type="InterPro" id="IPR027417">
    <property type="entry name" value="P-loop_NTPase"/>
</dbReference>
<feature type="transmembrane region" description="Helical" evidence="19">
    <location>
        <begin position="372"/>
        <end position="397"/>
    </location>
</feature>
<keyword evidence="23" id="KW-1185">Reference proteome</keyword>
<keyword evidence="11 19" id="KW-1133">Transmembrane helix</keyword>
<keyword evidence="12" id="KW-0406">Ion transport</keyword>
<evidence type="ECO:0000256" key="13">
    <source>
        <dbReference type="ARBA" id="ARBA00023128"/>
    </source>
</evidence>
<sequence length="716" mass="78761">MYPLLVQKLGCSSLRSYLVCLTPRNFIAYRSNRLTVLREHQISKIITKSASKYTAEAFRWRTLHVWKLLEQRSNSYAHPWYLLKYTGLLAVGTLVVRSKISSASCGPKLSHKSSSQLSQGKDKDGKRSQPKFDFREFWKFLWPDIWLLLLASLSAFAVAMVNIELPMLLGNLVNAVSSLTSCNLNTDIFQVLREPAMKLISLYGAQSVLTFAYISFLSCLGERLAERMRNALFASLIRQDIAFFDDHKTGELVNRLTSDIQDFKSAFKQIISQGLRSTTQTVGCVVSLYMISPKLTGVMMVILPVVIIGGTLFGSLLRRLSKAAQEQAAKATAVADEALGNVRTVRAFAMEDKETNLYQDEVSKSKALNEMLGVGVGLFQGLSNLAINGLALVVLYYGGSLLAAKEMEPGDLMSFLVATQTIQRSLGHISLLFGQIVRGMSSGARVFEYLAIEPTIPVTGGKQVPLENICGEVSFKDVTFVYPTRPMQTVLKDFSLSVPAGKMVALCGSSGAGKSTVAALLERFYDLKSGSIFLDGHDITSLDPTWLRGHVIGFIHQEPVLFATSVLENIRYGRPEATDDEVLAAAQQANADGFIRDFPEGYQTVLGERGVTVSGGQKQRIAIARALLKNPAILILDEATSALDAESERVVQEALDKVTKGRTVIVIAHRLSTIQNADMIVVLSHGNIREVGTHQELMARDGLYADLVRQQIQEQD</sequence>
<dbReference type="InterPro" id="IPR003439">
    <property type="entry name" value="ABC_transporter-like_ATP-bd"/>
</dbReference>
<dbReference type="OrthoDB" id="6500128at2759"/>
<dbReference type="GO" id="GO:0006813">
    <property type="term" value="P:potassium ion transport"/>
    <property type="evidence" value="ECO:0007669"/>
    <property type="project" value="UniProtKB-KW"/>
</dbReference>
<evidence type="ECO:0000256" key="3">
    <source>
        <dbReference type="ARBA" id="ARBA00022448"/>
    </source>
</evidence>
<dbReference type="PANTHER" id="PTHR43394">
    <property type="entry name" value="ATP-DEPENDENT PERMEASE MDL1, MITOCHONDRIAL"/>
    <property type="match status" value="1"/>
</dbReference>
<dbReference type="GO" id="GO:0005743">
    <property type="term" value="C:mitochondrial inner membrane"/>
    <property type="evidence" value="ECO:0007669"/>
    <property type="project" value="UniProtKB-SubCell"/>
</dbReference>
<dbReference type="PROSITE" id="PS50929">
    <property type="entry name" value="ABC_TM1F"/>
    <property type="match status" value="1"/>
</dbReference>
<dbReference type="PANTHER" id="PTHR43394:SF17">
    <property type="entry name" value="MITOCHONDRIAL POTASSIUM CHANNEL ATP-BINDING SUBUNIT"/>
    <property type="match status" value="1"/>
</dbReference>
<evidence type="ECO:0000313" key="22">
    <source>
        <dbReference type="EMBL" id="RMX51216.1"/>
    </source>
</evidence>
<name>A0A3M6UCD2_POCDA</name>
<dbReference type="AlphaFoldDB" id="A0A3M6UCD2"/>
<dbReference type="InterPro" id="IPR039421">
    <property type="entry name" value="Type_1_exporter"/>
</dbReference>
<dbReference type="InterPro" id="IPR003593">
    <property type="entry name" value="AAA+_ATPase"/>
</dbReference>
<dbReference type="SUPFAM" id="SSF52540">
    <property type="entry name" value="P-loop containing nucleoside triphosphate hydrolases"/>
    <property type="match status" value="1"/>
</dbReference>
<dbReference type="GO" id="GO:0016887">
    <property type="term" value="F:ATP hydrolysis activity"/>
    <property type="evidence" value="ECO:0007669"/>
    <property type="project" value="InterPro"/>
</dbReference>
<dbReference type="InterPro" id="IPR011527">
    <property type="entry name" value="ABC1_TM_dom"/>
</dbReference>
<accession>A0A3M6UCD2</accession>
<dbReference type="PIRSF" id="PIRSF002773">
    <property type="entry name" value="ABC_prm/ATPase_B"/>
    <property type="match status" value="1"/>
</dbReference>
<keyword evidence="14 19" id="KW-0472">Membrane</keyword>
<evidence type="ECO:0000256" key="9">
    <source>
        <dbReference type="ARBA" id="ARBA00022946"/>
    </source>
</evidence>
<feature type="transmembrane region" description="Helical" evidence="19">
    <location>
        <begin position="297"/>
        <end position="317"/>
    </location>
</feature>
<gene>
    <name evidence="22" type="ORF">pdam_00004115</name>
</gene>
<dbReference type="InterPro" id="IPR036640">
    <property type="entry name" value="ABC1_TM_sf"/>
</dbReference>
<keyword evidence="5 19" id="KW-0812">Transmembrane</keyword>